<feature type="disulfide bond" evidence="10">
    <location>
        <begin position="815"/>
        <end position="841"/>
    </location>
</feature>
<dbReference type="CDD" id="cd00057">
    <property type="entry name" value="FA58C"/>
    <property type="match status" value="2"/>
</dbReference>
<evidence type="ECO:0000256" key="2">
    <source>
        <dbReference type="ARBA" id="ARBA00010609"/>
    </source>
</evidence>
<feature type="region of interest" description="Disordered" evidence="11">
    <location>
        <begin position="505"/>
        <end position="545"/>
    </location>
</feature>
<keyword evidence="3" id="KW-0964">Secreted</keyword>
<organism evidence="13 14">
    <name type="scientific">Neolamprologus brichardi</name>
    <name type="common">Fairy cichlid</name>
    <name type="synonym">Lamprologus brichardi</name>
    <dbReference type="NCBI Taxonomy" id="32507"/>
    <lineage>
        <taxon>Eukaryota</taxon>
        <taxon>Metazoa</taxon>
        <taxon>Chordata</taxon>
        <taxon>Craniata</taxon>
        <taxon>Vertebrata</taxon>
        <taxon>Euteleostomi</taxon>
        <taxon>Actinopterygii</taxon>
        <taxon>Neopterygii</taxon>
        <taxon>Teleostei</taxon>
        <taxon>Neoteleostei</taxon>
        <taxon>Acanthomorphata</taxon>
        <taxon>Ovalentaria</taxon>
        <taxon>Cichlomorphae</taxon>
        <taxon>Cichliformes</taxon>
        <taxon>Cichlidae</taxon>
        <taxon>African cichlids</taxon>
        <taxon>Pseudocrenilabrinae</taxon>
        <taxon>Lamprologini</taxon>
        <taxon>Neolamprologus</taxon>
    </lineage>
</organism>
<evidence type="ECO:0000256" key="5">
    <source>
        <dbReference type="ARBA" id="ARBA00022729"/>
    </source>
</evidence>
<dbReference type="Bgee" id="ENSNBRG00000003398">
    <property type="expression patterns" value="Expressed in heart and 4 other cell types or tissues"/>
</dbReference>
<dbReference type="Pfam" id="PF00754">
    <property type="entry name" value="F5_F8_type_C"/>
    <property type="match status" value="2"/>
</dbReference>
<dbReference type="SMART" id="SM00231">
    <property type="entry name" value="FA58C"/>
    <property type="match status" value="2"/>
</dbReference>
<dbReference type="SUPFAM" id="SSF49503">
    <property type="entry name" value="Cupredoxins"/>
    <property type="match status" value="5"/>
</dbReference>
<feature type="compositionally biased region" description="Low complexity" evidence="11">
    <location>
        <begin position="768"/>
        <end position="782"/>
    </location>
</feature>
<feature type="disulfide bond" evidence="10">
    <location>
        <begin position="1004"/>
        <end position="1152"/>
    </location>
</feature>
<dbReference type="PIRSF" id="PIRSF000354">
    <property type="entry name" value="Factors_V_VIII"/>
    <property type="match status" value="1"/>
</dbReference>
<feature type="compositionally biased region" description="Acidic residues" evidence="11">
    <location>
        <begin position="534"/>
        <end position="545"/>
    </location>
</feature>
<reference evidence="13" key="2">
    <citation type="submission" date="2025-09" db="UniProtKB">
        <authorList>
            <consortium name="Ensembl"/>
        </authorList>
    </citation>
    <scope>IDENTIFICATION</scope>
</reference>
<dbReference type="PANTHER" id="PTHR46806">
    <property type="entry name" value="F5/8 TYPE C DOMAIN-CONTAINING PROTEIN"/>
    <property type="match status" value="1"/>
</dbReference>
<feature type="compositionally biased region" description="Basic and acidic residues" evidence="11">
    <location>
        <begin position="505"/>
        <end position="521"/>
    </location>
</feature>
<feature type="region of interest" description="Disordered" evidence="11">
    <location>
        <begin position="47"/>
        <end position="67"/>
    </location>
</feature>
<keyword evidence="4" id="KW-0479">Metal-binding</keyword>
<dbReference type="Ensembl" id="ENSNBRT00000004670.1">
    <property type="protein sequence ID" value="ENSNBRP00000004532.1"/>
    <property type="gene ID" value="ENSNBRG00000003398.1"/>
</dbReference>
<dbReference type="SUPFAM" id="SSF49785">
    <property type="entry name" value="Galactose-binding domain-like"/>
    <property type="match status" value="2"/>
</dbReference>
<reference evidence="13" key="1">
    <citation type="submission" date="2025-08" db="UniProtKB">
        <authorList>
            <consortium name="Ensembl"/>
        </authorList>
    </citation>
    <scope>IDENTIFICATION</scope>
</reference>
<feature type="disulfide bond" evidence="10">
    <location>
        <begin position="882"/>
        <end position="886"/>
    </location>
</feature>
<sequence>VTPMSFITAEMRPHTIGSFLISCKIHAHRHDGMNALFTVEKKCPEVVTPPAPKGRQVHHEEDDSDENFDDGDLFNVFNFKPENTQLQVRSLRGQESKTWVHYIAAEEVTWNYAPHLKPSDRYLPSASHHLSYQYKKVVYVEYTDGSFTQRKDRDSTLLGPILKGKVNDQLHITFKNLASRPFNIYPNGLTKIFPLQRSTNESDLRSMGVPPNKTFGYIWRLTTDDGPLEGDPTCLTQLYQSTVSPERDLASGLVGTLLICKYDAIDFRGRLLGPDKKFSLIFAIFDENRSWYFDENMRKSTQKSFNTTDPDFYNSNVIYSVNGIMFSRRQFAMCQTDVTFWHVASVGTQSDFLSVYFTGNMFQYQGLYQSVLTLFPMTAITLPMETELIGEWEISAFDSSLKNRGMSIRYTVRPCGNGDREDELSDYIDKIDFQPRGLRPENHTVLVRVCKKARAQNNTQSLNTTAQTEGTGPRCRLRKVSMASLKGGKAPSESEIPLDVLKELDRDGERAASENQTEHGERRRRRRQANRNETDEDISSEDLMDEEITMEIVGEVVENMTDIDAKAKAEESREMQSEKNDTVVEFEESNEIILDHKPLLSTKVSAAELQNSEDMDKNLVPQNHIRIQPERLIHDLPDVEVNYTAANTMIDLSFEYDDYSYEVPTSLTTSIRIEIIWNYGIRKPQQLFENGEIRRGIRKFLPDYKKVVFRAYKDKDFLLPEDRGELQEHLGIMGPVITTEINDLLTVTFKNSASRPFSFHLHGVYDGSQGASTAQTSSSSAPPGVPGEPVPPGEARTYNWRVTKKQGPTDSEFNCKTGAYYSTVDKEKDLHSGLIGPLVICKPGTLRPNENTQPGIQAFSLLFHTFDETKSWYLEENLKRHCAPPCQVNAEDPWYYTSNKFAAINGYVAETLPGLLLAQYQPVRWHLLNVGSDTEIHAVHFHGLPFTIHAKQEHRMGVYNLFPGVFGTVEMRPPTVGTWLVECTIGDYQLAGMRAKLLVYDPKCVLPLGMKSGKIEDSQITASDHIDDWEPALARLDQSGYINAWMGKNKQSWIQVDLQRPTLMHGVKTQGVRSRLREHYITYFTVSYSLDQETWTNYRGNKTSNINIFHGNLDSSKVKENLFSPPFVARYIRIHPYRVVQRPALRLELLGCDLNSCSLPLGLQRKSIPDGSFSASSSHSSFLRTWKPSLARLHQEGGANAWRPMNNNPHEWLQVDLEKVRRITGVITQGARSLMTRMMVTEFSVTSSLDGHSWSTVLDERIFKGNDDPDEEAINVFEPPLFARYIRIHPRGWSEDIALRLEVLGCDTQQGV</sequence>
<dbReference type="InterPro" id="IPR011706">
    <property type="entry name" value="Cu-oxidase_C"/>
</dbReference>
<proteinExistence type="inferred from homology"/>
<accession>A0A3Q4GMJ7</accession>
<feature type="region of interest" description="Disordered" evidence="11">
    <location>
        <begin position="768"/>
        <end position="795"/>
    </location>
</feature>
<dbReference type="Pfam" id="PF07731">
    <property type="entry name" value="Cu-oxidase_2"/>
    <property type="match status" value="1"/>
</dbReference>
<dbReference type="GO" id="GO:0005576">
    <property type="term" value="C:extracellular region"/>
    <property type="evidence" value="ECO:0007669"/>
    <property type="project" value="UniProtKB-SubCell"/>
</dbReference>
<evidence type="ECO:0000259" key="12">
    <source>
        <dbReference type="PROSITE" id="PS50022"/>
    </source>
</evidence>
<keyword evidence="9" id="KW-0325">Glycoprotein</keyword>
<comment type="similarity">
    <text evidence="2">Belongs to the multicopper oxidase family.</text>
</comment>
<name>A0A3Q4GMJ7_NEOBR</name>
<keyword evidence="14" id="KW-1185">Reference proteome</keyword>
<dbReference type="GO" id="GO:0005507">
    <property type="term" value="F:copper ion binding"/>
    <property type="evidence" value="ECO:0007669"/>
    <property type="project" value="InterPro"/>
</dbReference>
<keyword evidence="6" id="KW-0677">Repeat</keyword>
<keyword evidence="5" id="KW-0732">Signal</keyword>
<dbReference type="Pfam" id="PF07732">
    <property type="entry name" value="Cu-oxidase_3"/>
    <property type="match status" value="1"/>
</dbReference>
<evidence type="ECO:0000256" key="1">
    <source>
        <dbReference type="ARBA" id="ARBA00004613"/>
    </source>
</evidence>
<dbReference type="PROSITE" id="PS01285">
    <property type="entry name" value="FA58C_1"/>
    <property type="match status" value="1"/>
</dbReference>
<evidence type="ECO:0000256" key="10">
    <source>
        <dbReference type="PIRSR" id="PIRSR000354-1"/>
    </source>
</evidence>
<dbReference type="InterPro" id="IPR033138">
    <property type="entry name" value="Cu_oxidase_CS"/>
</dbReference>
<dbReference type="InterPro" id="IPR008979">
    <property type="entry name" value="Galactose-bd-like_sf"/>
</dbReference>
<evidence type="ECO:0000256" key="3">
    <source>
        <dbReference type="ARBA" id="ARBA00022525"/>
    </source>
</evidence>
<comment type="subcellular location">
    <subcellularLocation>
        <location evidence="1">Secreted</location>
    </subcellularLocation>
</comment>
<dbReference type="Gene3D" id="2.60.120.260">
    <property type="entry name" value="Galactose-binding domain-like"/>
    <property type="match status" value="2"/>
</dbReference>
<evidence type="ECO:0000313" key="13">
    <source>
        <dbReference type="Ensembl" id="ENSNBRP00000004532.1"/>
    </source>
</evidence>
<dbReference type="STRING" id="32507.ENSNBRP00000004532"/>
<dbReference type="InterPro" id="IPR011707">
    <property type="entry name" value="Cu-oxidase-like_N"/>
</dbReference>
<dbReference type="InterPro" id="IPR008972">
    <property type="entry name" value="Cupredoxin"/>
</dbReference>
<protein>
    <submittedName>
        <fullName evidence="13">Coagulation factor VIII-like</fullName>
    </submittedName>
</protein>
<evidence type="ECO:0000256" key="7">
    <source>
        <dbReference type="ARBA" id="ARBA00022837"/>
    </source>
</evidence>
<dbReference type="FunFam" id="2.60.120.260:FF:000002">
    <property type="entry name" value="Coagulation factor VIII"/>
    <property type="match status" value="2"/>
</dbReference>
<dbReference type="PROSITE" id="PS01286">
    <property type="entry name" value="FA58C_2"/>
    <property type="match status" value="2"/>
</dbReference>
<evidence type="ECO:0000256" key="8">
    <source>
        <dbReference type="ARBA" id="ARBA00023157"/>
    </source>
</evidence>
<feature type="domain" description="F5/8 type C" evidence="12">
    <location>
        <begin position="1004"/>
        <end position="1152"/>
    </location>
</feature>
<feature type="compositionally biased region" description="Pro residues" evidence="11">
    <location>
        <begin position="783"/>
        <end position="792"/>
    </location>
</feature>
<dbReference type="GO" id="GO:0016491">
    <property type="term" value="F:oxidoreductase activity"/>
    <property type="evidence" value="ECO:0007669"/>
    <property type="project" value="InterPro"/>
</dbReference>
<feature type="domain" description="F5/8 type C" evidence="12">
    <location>
        <begin position="1157"/>
        <end position="1306"/>
    </location>
</feature>
<evidence type="ECO:0000313" key="14">
    <source>
        <dbReference type="Proteomes" id="UP000261580"/>
    </source>
</evidence>
<dbReference type="PROSITE" id="PS50022">
    <property type="entry name" value="FA58C_3"/>
    <property type="match status" value="2"/>
</dbReference>
<dbReference type="OMA" id="HSIQTQG"/>
<keyword evidence="8 10" id="KW-1015">Disulfide bond</keyword>
<evidence type="ECO:0000256" key="4">
    <source>
        <dbReference type="ARBA" id="ARBA00022723"/>
    </source>
</evidence>
<evidence type="ECO:0000256" key="6">
    <source>
        <dbReference type="ARBA" id="ARBA00022737"/>
    </source>
</evidence>
<dbReference type="GO" id="GO:0038023">
    <property type="term" value="F:signaling receptor activity"/>
    <property type="evidence" value="ECO:0007669"/>
    <property type="project" value="TreeGrafter"/>
</dbReference>
<dbReference type="GO" id="GO:0005886">
    <property type="term" value="C:plasma membrane"/>
    <property type="evidence" value="ECO:0007669"/>
    <property type="project" value="TreeGrafter"/>
</dbReference>
<dbReference type="Gene3D" id="2.60.40.420">
    <property type="entry name" value="Cupredoxins - blue copper proteins"/>
    <property type="match status" value="3"/>
</dbReference>
<dbReference type="Proteomes" id="UP000261580">
    <property type="component" value="Unassembled WGS sequence"/>
</dbReference>
<dbReference type="InterPro" id="IPR050633">
    <property type="entry name" value="Neuropilin_MCO_CoagFactor"/>
</dbReference>
<dbReference type="PROSITE" id="PS00079">
    <property type="entry name" value="MULTICOPPER_OXIDASE1"/>
    <property type="match status" value="2"/>
</dbReference>
<dbReference type="PANTHER" id="PTHR46806:SF7">
    <property type="entry name" value="COAGULATION FACTOR VIII"/>
    <property type="match status" value="1"/>
</dbReference>
<dbReference type="GeneTree" id="ENSGT00940000160294"/>
<keyword evidence="7" id="KW-0106">Calcium</keyword>
<evidence type="ECO:0000256" key="11">
    <source>
        <dbReference type="SAM" id="MobiDB-lite"/>
    </source>
</evidence>
<dbReference type="InterPro" id="IPR000421">
    <property type="entry name" value="FA58C"/>
</dbReference>
<evidence type="ECO:0000256" key="9">
    <source>
        <dbReference type="ARBA" id="ARBA00023180"/>
    </source>
</evidence>
<dbReference type="InterPro" id="IPR024715">
    <property type="entry name" value="Factor_5/8-like"/>
</dbReference>